<dbReference type="InterPro" id="IPR036322">
    <property type="entry name" value="WD40_repeat_dom_sf"/>
</dbReference>
<dbReference type="KEGG" id="lak:106164993"/>
<dbReference type="STRING" id="7574.A0A1S3IJU8"/>
<dbReference type="SUPFAM" id="SSF81383">
    <property type="entry name" value="F-box domain"/>
    <property type="match status" value="1"/>
</dbReference>
<dbReference type="SMART" id="SM00256">
    <property type="entry name" value="FBOX"/>
    <property type="match status" value="1"/>
</dbReference>
<protein>
    <submittedName>
        <fullName evidence="3 4">Uncharacterized protein LOC106164993</fullName>
    </submittedName>
</protein>
<dbReference type="InterPro" id="IPR001810">
    <property type="entry name" value="F-box_dom"/>
</dbReference>
<keyword evidence="2" id="KW-1185">Reference proteome</keyword>
<reference evidence="3 4" key="1">
    <citation type="submission" date="2025-04" db="UniProtKB">
        <authorList>
            <consortium name="RefSeq"/>
        </authorList>
    </citation>
    <scope>IDENTIFICATION</scope>
    <source>
        <tissue evidence="3 4">Gonads</tissue>
    </source>
</reference>
<evidence type="ECO:0000259" key="1">
    <source>
        <dbReference type="PROSITE" id="PS50181"/>
    </source>
</evidence>
<dbReference type="AlphaFoldDB" id="A0A1S3IJU8"/>
<gene>
    <name evidence="3 4" type="primary">LOC106164993</name>
</gene>
<evidence type="ECO:0000313" key="4">
    <source>
        <dbReference type="RefSeq" id="XP_013398516.1"/>
    </source>
</evidence>
<name>A0A1S3IJU8_LINAN</name>
<sequence>MGLKNLPPELEEHILAHLDGSTFSRAKTVCKRWHHLVDNVQKTTNFWFRRCMVEIQHKVLIDITGGAEILDTMLDQEKMSSSVEGCPRHWEYWRKVYCVWYRSRRIGTWQPVMEEMPHDGDALMLYQVNCLRIAGDAVLYGCSDGSIRCYNLFSKRCALMSRNVRLLRPEVKDMKLINSPVLGSGEESDTDQWSFSSDLFHSHYLISGGSDALVSLIDLSPNNWMREEIHASSYSSPIQSISLWRNQIVTASEDHTLNGHAVLEVTSGGKLKKVSSLHGHMEVPMCIAIWENKVLSGGYDQMLLRWTVDSSAQGHNDDCTMVWEFDSWIAKLIYRDTLIIVLTGDHILHVSIDDGACFSSWNVMEALGSTACVMSLWGNVFALGTAVGHVHLFYIEDDKDFLQLDLTQATSVVKTGYSNISALDFGDNGFGPCAVIATDTGRKLKVVHWVSTHLS</sequence>
<dbReference type="Pfam" id="PF00646">
    <property type="entry name" value="F-box"/>
    <property type="match status" value="1"/>
</dbReference>
<dbReference type="Gene3D" id="2.130.10.10">
    <property type="entry name" value="YVTN repeat-like/Quinoprotein amine dehydrogenase"/>
    <property type="match status" value="1"/>
</dbReference>
<dbReference type="InterPro" id="IPR036047">
    <property type="entry name" value="F-box-like_dom_sf"/>
</dbReference>
<dbReference type="OMA" id="PNELMET"/>
<dbReference type="Gene3D" id="1.20.1280.50">
    <property type="match status" value="1"/>
</dbReference>
<dbReference type="SUPFAM" id="SSF50978">
    <property type="entry name" value="WD40 repeat-like"/>
    <property type="match status" value="1"/>
</dbReference>
<proteinExistence type="predicted"/>
<evidence type="ECO:0000313" key="2">
    <source>
        <dbReference type="Proteomes" id="UP000085678"/>
    </source>
</evidence>
<dbReference type="InterPro" id="IPR015943">
    <property type="entry name" value="WD40/YVTN_repeat-like_dom_sf"/>
</dbReference>
<dbReference type="PROSITE" id="PS50181">
    <property type="entry name" value="FBOX"/>
    <property type="match status" value="1"/>
</dbReference>
<dbReference type="GeneID" id="106164993"/>
<accession>A0A1S3IJU8</accession>
<dbReference type="RefSeq" id="XP_013398516.1">
    <property type="nucleotide sequence ID" value="XM_013543062.1"/>
</dbReference>
<dbReference type="OrthoDB" id="2095648at2759"/>
<dbReference type="RefSeq" id="XP_013398515.1">
    <property type="nucleotide sequence ID" value="XM_013543061.1"/>
</dbReference>
<dbReference type="Proteomes" id="UP000085678">
    <property type="component" value="Unplaced"/>
</dbReference>
<organism evidence="2 3">
    <name type="scientific">Lingula anatina</name>
    <name type="common">Brachiopod</name>
    <name type="synonym">Lingula unguis</name>
    <dbReference type="NCBI Taxonomy" id="7574"/>
    <lineage>
        <taxon>Eukaryota</taxon>
        <taxon>Metazoa</taxon>
        <taxon>Spiralia</taxon>
        <taxon>Lophotrochozoa</taxon>
        <taxon>Brachiopoda</taxon>
        <taxon>Linguliformea</taxon>
        <taxon>Lingulata</taxon>
        <taxon>Lingulida</taxon>
        <taxon>Linguloidea</taxon>
        <taxon>Lingulidae</taxon>
        <taxon>Lingula</taxon>
    </lineage>
</organism>
<evidence type="ECO:0000313" key="3">
    <source>
        <dbReference type="RefSeq" id="XP_013398515.1"/>
    </source>
</evidence>
<feature type="domain" description="F-box" evidence="1">
    <location>
        <begin position="1"/>
        <end position="50"/>
    </location>
</feature>